<proteinExistence type="predicted"/>
<dbReference type="Pfam" id="PF20170">
    <property type="entry name" value="Plexin_RBD"/>
    <property type="match status" value="1"/>
</dbReference>
<dbReference type="InterPro" id="IPR046800">
    <property type="entry name" value="Plexin_RBD"/>
</dbReference>
<dbReference type="GO" id="GO:0030334">
    <property type="term" value="P:regulation of cell migration"/>
    <property type="evidence" value="ECO:0007669"/>
    <property type="project" value="TreeGrafter"/>
</dbReference>
<feature type="domain" description="Plexin cytoplasmic RhoGTPase-binding" evidence="1">
    <location>
        <begin position="77"/>
        <end position="180"/>
    </location>
</feature>
<dbReference type="InterPro" id="IPR031148">
    <property type="entry name" value="Plexin"/>
</dbReference>
<dbReference type="PANTHER" id="PTHR22625:SF37">
    <property type="entry name" value="PLEXIN-A2"/>
    <property type="match status" value="1"/>
</dbReference>
<protein>
    <recommendedName>
        <fullName evidence="1">Plexin cytoplasmic RhoGTPase-binding domain-containing protein</fullName>
    </recommendedName>
</protein>
<dbReference type="GO" id="GO:0002116">
    <property type="term" value="C:semaphorin receptor complex"/>
    <property type="evidence" value="ECO:0007669"/>
    <property type="project" value="TreeGrafter"/>
</dbReference>
<reference evidence="2" key="1">
    <citation type="submission" date="2022-11" db="EMBL/GenBank/DDBJ databases">
        <title>Chromosome-level genome of Pogonophryne albipinna.</title>
        <authorList>
            <person name="Jo E."/>
        </authorList>
    </citation>
    <scope>NUCLEOTIDE SEQUENCE</scope>
    <source>
        <strain evidence="2">SGF0006</strain>
        <tissue evidence="2">Muscle</tissue>
    </source>
</reference>
<evidence type="ECO:0000313" key="2">
    <source>
        <dbReference type="EMBL" id="KAJ4933988.1"/>
    </source>
</evidence>
<name>A0AAD6AZV0_9TELE</name>
<dbReference type="GO" id="GO:0005886">
    <property type="term" value="C:plasma membrane"/>
    <property type="evidence" value="ECO:0007669"/>
    <property type="project" value="TreeGrafter"/>
</dbReference>
<dbReference type="EMBL" id="JAPTMU010000012">
    <property type="protein sequence ID" value="KAJ4933988.1"/>
    <property type="molecule type" value="Genomic_DNA"/>
</dbReference>
<evidence type="ECO:0000313" key="3">
    <source>
        <dbReference type="Proteomes" id="UP001219934"/>
    </source>
</evidence>
<gene>
    <name evidence="2" type="ORF">JOQ06_006796</name>
</gene>
<keyword evidence="3" id="KW-1185">Reference proteome</keyword>
<dbReference type="GO" id="GO:0017154">
    <property type="term" value="F:semaphorin receptor activity"/>
    <property type="evidence" value="ECO:0007669"/>
    <property type="project" value="InterPro"/>
</dbReference>
<comment type="caution">
    <text evidence="2">The sequence shown here is derived from an EMBL/GenBank/DDBJ whole genome shotgun (WGS) entry which is preliminary data.</text>
</comment>
<sequence length="226" mass="25894">MSEQRFSSPSECRRRFICSTRTESVAEKMLTNWFAFLLHKFLKECAGEPLFMLYCAIKQQMEKGPIDAITGEARYSLSEDKLIRQQIEYKTLILNCVNPDNENSPETPVKVLNCDTITQVKEKILDAVYKNMPYSQRPRAVDMDLEWRQGRMARVVLQDEDITTKIENDWKRLNALMHYQPEVITQPTSASKRTTITSKMPGLQLYIQGGGSTLTLGVGLNSCPCR</sequence>
<dbReference type="InterPro" id="IPR008936">
    <property type="entry name" value="Rho_GTPase_activation_prot"/>
</dbReference>
<feature type="non-terminal residue" evidence="2">
    <location>
        <position position="226"/>
    </location>
</feature>
<organism evidence="2 3">
    <name type="scientific">Pogonophryne albipinna</name>
    <dbReference type="NCBI Taxonomy" id="1090488"/>
    <lineage>
        <taxon>Eukaryota</taxon>
        <taxon>Metazoa</taxon>
        <taxon>Chordata</taxon>
        <taxon>Craniata</taxon>
        <taxon>Vertebrata</taxon>
        <taxon>Euteleostomi</taxon>
        <taxon>Actinopterygii</taxon>
        <taxon>Neopterygii</taxon>
        <taxon>Teleostei</taxon>
        <taxon>Neoteleostei</taxon>
        <taxon>Acanthomorphata</taxon>
        <taxon>Eupercaria</taxon>
        <taxon>Perciformes</taxon>
        <taxon>Notothenioidei</taxon>
        <taxon>Pogonophryne</taxon>
    </lineage>
</organism>
<dbReference type="PANTHER" id="PTHR22625">
    <property type="entry name" value="PLEXIN"/>
    <property type="match status" value="1"/>
</dbReference>
<accession>A0AAD6AZV0</accession>
<dbReference type="AlphaFoldDB" id="A0AAD6AZV0"/>
<dbReference type="Gene3D" id="3.10.20.90">
    <property type="entry name" value="Phosphatidylinositol 3-kinase Catalytic Subunit, Chain A, domain 1"/>
    <property type="match status" value="1"/>
</dbReference>
<dbReference type="SUPFAM" id="SSF48350">
    <property type="entry name" value="GTPase activation domain, GAP"/>
    <property type="match status" value="1"/>
</dbReference>
<dbReference type="Proteomes" id="UP001219934">
    <property type="component" value="Unassembled WGS sequence"/>
</dbReference>
<evidence type="ECO:0000259" key="1">
    <source>
        <dbReference type="Pfam" id="PF20170"/>
    </source>
</evidence>